<proteinExistence type="predicted"/>
<protein>
    <submittedName>
        <fullName evidence="1">Uncharacterized protein</fullName>
    </submittedName>
</protein>
<keyword evidence="2" id="KW-1185">Reference proteome</keyword>
<sequence length="89" mass="9846">MVARLPTRRRHWRRKRADLPCLLLLFPSLPEVRYTTPCKTQKNTSNGLFCFTADPVSSSSSGRSLDHGAAGLWALVEGDGEVACCRVTL</sequence>
<dbReference type="InParanoid" id="B9HZ69"/>
<reference evidence="1 2" key="1">
    <citation type="journal article" date="2006" name="Science">
        <title>The genome of black cottonwood, Populus trichocarpa (Torr. &amp; Gray).</title>
        <authorList>
            <person name="Tuskan G.A."/>
            <person name="Difazio S."/>
            <person name="Jansson S."/>
            <person name="Bohlmann J."/>
            <person name="Grigoriev I."/>
            <person name="Hellsten U."/>
            <person name="Putnam N."/>
            <person name="Ralph S."/>
            <person name="Rombauts S."/>
            <person name="Salamov A."/>
            <person name="Schein J."/>
            <person name="Sterck L."/>
            <person name="Aerts A."/>
            <person name="Bhalerao R.R."/>
            <person name="Bhalerao R.P."/>
            <person name="Blaudez D."/>
            <person name="Boerjan W."/>
            <person name="Brun A."/>
            <person name="Brunner A."/>
            <person name="Busov V."/>
            <person name="Campbell M."/>
            <person name="Carlson J."/>
            <person name="Chalot M."/>
            <person name="Chapman J."/>
            <person name="Chen G.L."/>
            <person name="Cooper D."/>
            <person name="Coutinho P.M."/>
            <person name="Couturier J."/>
            <person name="Covert S."/>
            <person name="Cronk Q."/>
            <person name="Cunningham R."/>
            <person name="Davis J."/>
            <person name="Degroeve S."/>
            <person name="Dejardin A."/>
            <person name="Depamphilis C."/>
            <person name="Detter J."/>
            <person name="Dirks B."/>
            <person name="Dubchak I."/>
            <person name="Duplessis S."/>
            <person name="Ehlting J."/>
            <person name="Ellis B."/>
            <person name="Gendler K."/>
            <person name="Goodstein D."/>
            <person name="Gribskov M."/>
            <person name="Grimwood J."/>
            <person name="Groover A."/>
            <person name="Gunter L."/>
            <person name="Hamberger B."/>
            <person name="Heinze B."/>
            <person name="Helariutta Y."/>
            <person name="Henrissat B."/>
            <person name="Holligan D."/>
            <person name="Holt R."/>
            <person name="Huang W."/>
            <person name="Islam-Faridi N."/>
            <person name="Jones S."/>
            <person name="Jones-Rhoades M."/>
            <person name="Jorgensen R."/>
            <person name="Joshi C."/>
            <person name="Kangasjarvi J."/>
            <person name="Karlsson J."/>
            <person name="Kelleher C."/>
            <person name="Kirkpatrick R."/>
            <person name="Kirst M."/>
            <person name="Kohler A."/>
            <person name="Kalluri U."/>
            <person name="Larimer F."/>
            <person name="Leebens-Mack J."/>
            <person name="Leple J.C."/>
            <person name="Locascio P."/>
            <person name="Lou Y."/>
            <person name="Lucas S."/>
            <person name="Martin F."/>
            <person name="Montanini B."/>
            <person name="Napoli C."/>
            <person name="Nelson D.R."/>
            <person name="Nelson C."/>
            <person name="Nieminen K."/>
            <person name="Nilsson O."/>
            <person name="Pereda V."/>
            <person name="Peter G."/>
            <person name="Philippe R."/>
            <person name="Pilate G."/>
            <person name="Poliakov A."/>
            <person name="Razumovskaya J."/>
            <person name="Richardson P."/>
            <person name="Rinaldi C."/>
            <person name="Ritland K."/>
            <person name="Rouze P."/>
            <person name="Ryaboy D."/>
            <person name="Schmutz J."/>
            <person name="Schrader J."/>
            <person name="Segerman B."/>
            <person name="Shin H."/>
            <person name="Siddiqui A."/>
            <person name="Sterky F."/>
            <person name="Terry A."/>
            <person name="Tsai C.J."/>
            <person name="Uberbacher E."/>
            <person name="Unneberg P."/>
            <person name="Vahala J."/>
            <person name="Wall K."/>
            <person name="Wessler S."/>
            <person name="Yang G."/>
            <person name="Yin T."/>
            <person name="Douglas C."/>
            <person name="Marra M."/>
            <person name="Sandberg G."/>
            <person name="Van de Peer Y."/>
            <person name="Rokhsar D."/>
        </authorList>
    </citation>
    <scope>NUCLEOTIDE SEQUENCE [LARGE SCALE GENOMIC DNA]</scope>
    <source>
        <strain evidence="2">cv. Nisqually</strain>
    </source>
</reference>
<organism evidence="1 2">
    <name type="scientific">Populus trichocarpa</name>
    <name type="common">Western balsam poplar</name>
    <name type="synonym">Populus balsamifera subsp. trichocarpa</name>
    <dbReference type="NCBI Taxonomy" id="3694"/>
    <lineage>
        <taxon>Eukaryota</taxon>
        <taxon>Viridiplantae</taxon>
        <taxon>Streptophyta</taxon>
        <taxon>Embryophyta</taxon>
        <taxon>Tracheophyta</taxon>
        <taxon>Spermatophyta</taxon>
        <taxon>Magnoliopsida</taxon>
        <taxon>eudicotyledons</taxon>
        <taxon>Gunneridae</taxon>
        <taxon>Pentapetalae</taxon>
        <taxon>rosids</taxon>
        <taxon>fabids</taxon>
        <taxon>Malpighiales</taxon>
        <taxon>Salicaceae</taxon>
        <taxon>Saliceae</taxon>
        <taxon>Populus</taxon>
    </lineage>
</organism>
<dbReference type="EMBL" id="CM009300">
    <property type="protein sequence ID" value="PNT11436.1"/>
    <property type="molecule type" value="Genomic_DNA"/>
</dbReference>
<dbReference type="HOGENOM" id="CLU_2458911_0_0_1"/>
<dbReference type="AlphaFoldDB" id="B9HZ69"/>
<dbReference type="Proteomes" id="UP000006729">
    <property type="component" value="Chromosome 11"/>
</dbReference>
<gene>
    <name evidence="1" type="ORF">POPTR_011G021600</name>
</gene>
<accession>B9HZ69</accession>
<evidence type="ECO:0000313" key="2">
    <source>
        <dbReference type="Proteomes" id="UP000006729"/>
    </source>
</evidence>
<evidence type="ECO:0000313" key="1">
    <source>
        <dbReference type="EMBL" id="PNT11436.1"/>
    </source>
</evidence>
<name>B9HZ69_POPTR</name>